<feature type="domain" description="5'-Nucleotidase C-terminal" evidence="4">
    <location>
        <begin position="334"/>
        <end position="488"/>
    </location>
</feature>
<proteinExistence type="inferred from homology"/>
<dbReference type="Gene3D" id="3.90.780.10">
    <property type="entry name" value="5'-Nucleotidase, C-terminal domain"/>
    <property type="match status" value="1"/>
</dbReference>
<dbReference type="PANTHER" id="PTHR11575:SF24">
    <property type="entry name" value="5'-NUCLEOTIDASE"/>
    <property type="match status" value="1"/>
</dbReference>
<comment type="similarity">
    <text evidence="2">Belongs to the 5'-nucleotidase family.</text>
</comment>
<keyword evidence="1" id="KW-0732">Signal</keyword>
<dbReference type="SUPFAM" id="SSF55816">
    <property type="entry name" value="5'-nucleotidase (syn. UDP-sugar hydrolase), C-terminal domain"/>
    <property type="match status" value="1"/>
</dbReference>
<keyword evidence="2" id="KW-0378">Hydrolase</keyword>
<dbReference type="RefSeq" id="WP_127785488.1">
    <property type="nucleotide sequence ID" value="NZ_SACL01000001.1"/>
</dbReference>
<evidence type="ECO:0000259" key="4">
    <source>
        <dbReference type="Pfam" id="PF02872"/>
    </source>
</evidence>
<keyword evidence="6" id="KW-1185">Reference proteome</keyword>
<gene>
    <name evidence="5" type="ORF">EOD42_02215</name>
</gene>
<dbReference type="InterPro" id="IPR029052">
    <property type="entry name" value="Metallo-depent_PP-like"/>
</dbReference>
<dbReference type="InterPro" id="IPR036907">
    <property type="entry name" value="5'-Nucleotdase_C_sf"/>
</dbReference>
<accession>A0A437MMU1</accession>
<dbReference type="AlphaFoldDB" id="A0A437MMU1"/>
<dbReference type="EMBL" id="SACL01000001">
    <property type="protein sequence ID" value="RVT98946.1"/>
    <property type="molecule type" value="Genomic_DNA"/>
</dbReference>
<sequence>MVSFNVARRAALGLLASPFLAPARAEAAHRLSLLHMNDFHSRHEPISASSTACVEGRPCYGGAARLATAIRQGREAATAEGRAPILLDAGDQFMGSLFYTRYRGEAEARVQALLRPAAMTTGNHEFDNGPETLARYVDRVSHPVLAANIDASTEPALAGKLRAGITTMLGGMRLVVVGLATPETPGLSSPGPNLHFLDPAETMDRAVFEARRQGPCVVVALSHLGLTNDRRLADDVQGIDVIIGGHSHSLLANGLAGAEGPYPVEQHGARILQAGCHGRYLGRLDLDVAADGSIAATHGVMRELTSDIPQDPQVAALVAELAAPLEEWRRRPVARLPGELSLARCRLEACELGILTAEAVRQAVPHAQIGWMNGGGMRAGLPGGTVTWGDVLTMLPFQNTVARMVLRGHVVKDALESGLSRLPDPDGRFPQVSGLRYRLVAEAPIGQRAQEVEVREDGRWRPLEMERAYVVATNDFSRKGGDGYTMFRDQALEAYDQGPAVEDAMVEQLGR</sequence>
<dbReference type="PRINTS" id="PR01607">
    <property type="entry name" value="APYRASEFAMLY"/>
</dbReference>
<feature type="domain" description="Calcineurin-like phosphoesterase" evidence="3">
    <location>
        <begin position="32"/>
        <end position="249"/>
    </location>
</feature>
<evidence type="ECO:0000259" key="3">
    <source>
        <dbReference type="Pfam" id="PF00149"/>
    </source>
</evidence>
<dbReference type="InterPro" id="IPR008334">
    <property type="entry name" value="5'-Nucleotdase_C"/>
</dbReference>
<organism evidence="5 6">
    <name type="scientific">Rhodovarius crocodyli</name>
    <dbReference type="NCBI Taxonomy" id="1979269"/>
    <lineage>
        <taxon>Bacteria</taxon>
        <taxon>Pseudomonadati</taxon>
        <taxon>Pseudomonadota</taxon>
        <taxon>Alphaproteobacteria</taxon>
        <taxon>Acetobacterales</taxon>
        <taxon>Roseomonadaceae</taxon>
        <taxon>Rhodovarius</taxon>
    </lineage>
</organism>
<evidence type="ECO:0000256" key="1">
    <source>
        <dbReference type="ARBA" id="ARBA00022729"/>
    </source>
</evidence>
<keyword evidence="2" id="KW-0547">Nucleotide-binding</keyword>
<dbReference type="Gene3D" id="3.60.21.10">
    <property type="match status" value="1"/>
</dbReference>
<comment type="caution">
    <text evidence="5">The sequence shown here is derived from an EMBL/GenBank/DDBJ whole genome shotgun (WGS) entry which is preliminary data.</text>
</comment>
<dbReference type="Pfam" id="PF02872">
    <property type="entry name" value="5_nucleotid_C"/>
    <property type="match status" value="1"/>
</dbReference>
<dbReference type="GO" id="GO:0016787">
    <property type="term" value="F:hydrolase activity"/>
    <property type="evidence" value="ECO:0007669"/>
    <property type="project" value="UniProtKB-KW"/>
</dbReference>
<dbReference type="InterPro" id="IPR006179">
    <property type="entry name" value="5_nucleotidase/apyrase"/>
</dbReference>
<protein>
    <submittedName>
        <fullName evidence="5">Bifunctional metallophosphatase/5'-nucleotidase</fullName>
    </submittedName>
</protein>
<evidence type="ECO:0000256" key="2">
    <source>
        <dbReference type="RuleBase" id="RU362119"/>
    </source>
</evidence>
<dbReference type="PANTHER" id="PTHR11575">
    <property type="entry name" value="5'-NUCLEOTIDASE-RELATED"/>
    <property type="match status" value="1"/>
</dbReference>
<dbReference type="Pfam" id="PF00149">
    <property type="entry name" value="Metallophos"/>
    <property type="match status" value="1"/>
</dbReference>
<dbReference type="SUPFAM" id="SSF56300">
    <property type="entry name" value="Metallo-dependent phosphatases"/>
    <property type="match status" value="1"/>
</dbReference>
<dbReference type="GO" id="GO:0000166">
    <property type="term" value="F:nucleotide binding"/>
    <property type="evidence" value="ECO:0007669"/>
    <property type="project" value="UniProtKB-KW"/>
</dbReference>
<evidence type="ECO:0000313" key="6">
    <source>
        <dbReference type="Proteomes" id="UP000282957"/>
    </source>
</evidence>
<dbReference type="GO" id="GO:0009166">
    <property type="term" value="P:nucleotide catabolic process"/>
    <property type="evidence" value="ECO:0007669"/>
    <property type="project" value="InterPro"/>
</dbReference>
<dbReference type="Proteomes" id="UP000282957">
    <property type="component" value="Unassembled WGS sequence"/>
</dbReference>
<dbReference type="OrthoDB" id="5469761at2"/>
<dbReference type="InterPro" id="IPR004843">
    <property type="entry name" value="Calcineurin-like_PHP"/>
</dbReference>
<reference evidence="5 6" key="1">
    <citation type="submission" date="2019-01" db="EMBL/GenBank/DDBJ databases">
        <authorList>
            <person name="Chen W.-M."/>
        </authorList>
    </citation>
    <scope>NUCLEOTIDE SEQUENCE [LARGE SCALE GENOMIC DNA]</scope>
    <source>
        <strain evidence="5 6">CCP-6</strain>
    </source>
</reference>
<name>A0A437MMU1_9PROT</name>
<evidence type="ECO:0000313" key="5">
    <source>
        <dbReference type="EMBL" id="RVT98946.1"/>
    </source>
</evidence>